<dbReference type="OrthoDB" id="678278at2"/>
<evidence type="ECO:0000256" key="2">
    <source>
        <dbReference type="SAM" id="SignalP"/>
    </source>
</evidence>
<dbReference type="RefSeq" id="WP_078672300.1">
    <property type="nucleotide sequence ID" value="NZ_FUWZ01000005.1"/>
</dbReference>
<feature type="signal peptide" evidence="2">
    <location>
        <begin position="1"/>
        <end position="27"/>
    </location>
</feature>
<name>A0A1T4TMQ0_9BACT</name>
<evidence type="ECO:0000313" key="3">
    <source>
        <dbReference type="EMBL" id="SKA41755.1"/>
    </source>
</evidence>
<reference evidence="4" key="1">
    <citation type="submission" date="2017-02" db="EMBL/GenBank/DDBJ databases">
        <authorList>
            <person name="Varghese N."/>
            <person name="Submissions S."/>
        </authorList>
    </citation>
    <scope>NUCLEOTIDE SEQUENCE [LARGE SCALE GENOMIC DNA]</scope>
    <source>
        <strain evidence="4">DSM 22224</strain>
    </source>
</reference>
<keyword evidence="2" id="KW-0732">Signal</keyword>
<dbReference type="AlphaFoldDB" id="A0A1T4TMQ0"/>
<protein>
    <recommendedName>
        <fullName evidence="5">YXWGXW repeat-containing protein</fullName>
    </recommendedName>
</protein>
<accession>A0A1T4TMQ0</accession>
<organism evidence="3 4">
    <name type="scientific">Chitinophaga eiseniae</name>
    <dbReference type="NCBI Taxonomy" id="634771"/>
    <lineage>
        <taxon>Bacteria</taxon>
        <taxon>Pseudomonadati</taxon>
        <taxon>Bacteroidota</taxon>
        <taxon>Chitinophagia</taxon>
        <taxon>Chitinophagales</taxon>
        <taxon>Chitinophagaceae</taxon>
        <taxon>Chitinophaga</taxon>
    </lineage>
</organism>
<keyword evidence="1" id="KW-1133">Transmembrane helix</keyword>
<evidence type="ECO:0000256" key="1">
    <source>
        <dbReference type="SAM" id="Phobius"/>
    </source>
</evidence>
<keyword evidence="1" id="KW-0472">Membrane</keyword>
<sequence>MRYCTSKHRFRAAFAACLLVMAMPAMAQQKLLPDQNPRYMESMQLYLINEDSLTAREGTTVQQTYKAYQFMEAKMERREQRRQDRRERRRAYAYGYGWGSSWDTWGYPAYTYGYGYPSYSFGHYGHRHNYSPGFQWYDLATVTALAMGTYLLFR</sequence>
<keyword evidence="4" id="KW-1185">Reference proteome</keyword>
<proteinExistence type="predicted"/>
<evidence type="ECO:0000313" key="4">
    <source>
        <dbReference type="Proteomes" id="UP000190367"/>
    </source>
</evidence>
<keyword evidence="1" id="KW-0812">Transmembrane</keyword>
<dbReference type="STRING" id="634771.SAMN04488128_105508"/>
<evidence type="ECO:0008006" key="5">
    <source>
        <dbReference type="Google" id="ProtNLM"/>
    </source>
</evidence>
<dbReference type="Proteomes" id="UP000190367">
    <property type="component" value="Unassembled WGS sequence"/>
</dbReference>
<feature type="chain" id="PRO_5012323549" description="YXWGXW repeat-containing protein" evidence="2">
    <location>
        <begin position="28"/>
        <end position="154"/>
    </location>
</feature>
<feature type="transmembrane region" description="Helical" evidence="1">
    <location>
        <begin position="134"/>
        <end position="153"/>
    </location>
</feature>
<dbReference type="EMBL" id="FUWZ01000005">
    <property type="protein sequence ID" value="SKA41755.1"/>
    <property type="molecule type" value="Genomic_DNA"/>
</dbReference>
<gene>
    <name evidence="3" type="ORF">SAMN04488128_105508</name>
</gene>